<organism evidence="3 4">
    <name type="scientific">Brevundimonas alba</name>
    <dbReference type="NCBI Taxonomy" id="74314"/>
    <lineage>
        <taxon>Bacteria</taxon>
        <taxon>Pseudomonadati</taxon>
        <taxon>Pseudomonadota</taxon>
        <taxon>Alphaproteobacteria</taxon>
        <taxon>Caulobacterales</taxon>
        <taxon>Caulobacteraceae</taxon>
        <taxon>Brevundimonas</taxon>
    </lineage>
</organism>
<dbReference type="GO" id="GO:0005840">
    <property type="term" value="C:ribosome"/>
    <property type="evidence" value="ECO:0007669"/>
    <property type="project" value="UniProtKB-KW"/>
</dbReference>
<feature type="chain" id="PRO_5030803912" evidence="2">
    <location>
        <begin position="23"/>
        <end position="185"/>
    </location>
</feature>
<feature type="compositionally biased region" description="Low complexity" evidence="1">
    <location>
        <begin position="25"/>
        <end position="40"/>
    </location>
</feature>
<proteinExistence type="predicted"/>
<keyword evidence="2" id="KW-0732">Signal</keyword>
<accession>A0A7X6BN84</accession>
<evidence type="ECO:0000256" key="2">
    <source>
        <dbReference type="SAM" id="SignalP"/>
    </source>
</evidence>
<reference evidence="3 4" key="1">
    <citation type="submission" date="2020-03" db="EMBL/GenBank/DDBJ databases">
        <title>Genomic Encyclopedia of Type Strains, Phase IV (KMG-IV): sequencing the most valuable type-strain genomes for metagenomic binning, comparative biology and taxonomic classification.</title>
        <authorList>
            <person name="Goeker M."/>
        </authorList>
    </citation>
    <scope>NUCLEOTIDE SEQUENCE [LARGE SCALE GENOMIC DNA]</scope>
    <source>
        <strain evidence="3 4">DSM 4736</strain>
    </source>
</reference>
<dbReference type="RefSeq" id="WP_209282413.1">
    <property type="nucleotide sequence ID" value="NZ_JAATJM010000001.1"/>
</dbReference>
<name>A0A7X6BN84_9CAUL</name>
<dbReference type="EMBL" id="JAATJM010000001">
    <property type="protein sequence ID" value="NJC41167.1"/>
    <property type="molecule type" value="Genomic_DNA"/>
</dbReference>
<keyword evidence="3" id="KW-0689">Ribosomal protein</keyword>
<gene>
    <name evidence="3" type="ORF">GGQ87_001425</name>
</gene>
<keyword evidence="3" id="KW-0687">Ribonucleoprotein</keyword>
<comment type="caution">
    <text evidence="3">The sequence shown here is derived from an EMBL/GenBank/DDBJ whole genome shotgun (WGS) entry which is preliminary data.</text>
</comment>
<feature type="signal peptide" evidence="2">
    <location>
        <begin position="1"/>
        <end position="22"/>
    </location>
</feature>
<evidence type="ECO:0000256" key="1">
    <source>
        <dbReference type="SAM" id="MobiDB-lite"/>
    </source>
</evidence>
<evidence type="ECO:0000313" key="4">
    <source>
        <dbReference type="Proteomes" id="UP000587415"/>
    </source>
</evidence>
<protein>
    <submittedName>
        <fullName evidence="3">Ribosomal protein L21</fullName>
    </submittedName>
</protein>
<feature type="region of interest" description="Disordered" evidence="1">
    <location>
        <begin position="25"/>
        <end position="49"/>
    </location>
</feature>
<evidence type="ECO:0000313" key="3">
    <source>
        <dbReference type="EMBL" id="NJC41167.1"/>
    </source>
</evidence>
<dbReference type="AlphaFoldDB" id="A0A7X6BN84"/>
<sequence>MKLLLTGGVAAAVLFGAGAAAAQTSPSSQVSPVEPVSSQSYAAAPGDPSAEPDVLLDVPNLSVEEITIEVENLEAHLALEARLANLLFLKAGADVTIDNVKVTIKGVEAQVLLKVRLDNVQRIIDRTLTTIDRNPEILERLLTTVDNTVGTVGGVANTTLQPGGVVDNAVGTVGGVAGQVIPPRQ</sequence>
<keyword evidence="4" id="KW-1185">Reference proteome</keyword>
<dbReference type="Proteomes" id="UP000587415">
    <property type="component" value="Unassembled WGS sequence"/>
</dbReference>